<dbReference type="RefSeq" id="WP_140455175.1">
    <property type="nucleotide sequence ID" value="NZ_VFRP01000018.1"/>
</dbReference>
<comment type="similarity">
    <text evidence="1 2">Belongs to the short-chain dehydrogenases/reductases (SDR) family.</text>
</comment>
<dbReference type="InterPro" id="IPR002347">
    <property type="entry name" value="SDR_fam"/>
</dbReference>
<name>A0A501WHW9_9RHOB</name>
<dbReference type="GO" id="GO:0047116">
    <property type="term" value="F:1,6-dihydroxycyclohexa-2,4-diene-1-carboxylate dehydrogenase activity"/>
    <property type="evidence" value="ECO:0007669"/>
    <property type="project" value="UniProtKB-EC"/>
</dbReference>
<dbReference type="OrthoDB" id="9797020at2"/>
<dbReference type="FunFam" id="3.40.50.720:FF:000084">
    <property type="entry name" value="Short-chain dehydrogenase reductase"/>
    <property type="match status" value="1"/>
</dbReference>
<dbReference type="EC" id="1.3.1.25" evidence="3"/>
<dbReference type="GO" id="GO:0016616">
    <property type="term" value="F:oxidoreductase activity, acting on the CH-OH group of donors, NAD or NADP as acceptor"/>
    <property type="evidence" value="ECO:0007669"/>
    <property type="project" value="TreeGrafter"/>
</dbReference>
<dbReference type="AlphaFoldDB" id="A0A501WHW9"/>
<dbReference type="PANTHER" id="PTHR42760:SF123">
    <property type="entry name" value="OXIDOREDUCTASE"/>
    <property type="match status" value="1"/>
</dbReference>
<gene>
    <name evidence="3" type="ORF">FJM51_16150</name>
</gene>
<organism evidence="3 4">
    <name type="scientific">Amaricoccus solimangrovi</name>
    <dbReference type="NCBI Taxonomy" id="2589815"/>
    <lineage>
        <taxon>Bacteria</taxon>
        <taxon>Pseudomonadati</taxon>
        <taxon>Pseudomonadota</taxon>
        <taxon>Alphaproteobacteria</taxon>
        <taxon>Rhodobacterales</taxon>
        <taxon>Paracoccaceae</taxon>
        <taxon>Amaricoccus</taxon>
    </lineage>
</organism>
<dbReference type="GO" id="GO:0030497">
    <property type="term" value="P:fatty acid elongation"/>
    <property type="evidence" value="ECO:0007669"/>
    <property type="project" value="TreeGrafter"/>
</dbReference>
<keyword evidence="3" id="KW-0560">Oxidoreductase</keyword>
<dbReference type="InterPro" id="IPR020904">
    <property type="entry name" value="Sc_DH/Rdtase_CS"/>
</dbReference>
<dbReference type="NCBIfam" id="NF009463">
    <property type="entry name" value="PRK12823.1"/>
    <property type="match status" value="1"/>
</dbReference>
<dbReference type="PANTHER" id="PTHR42760">
    <property type="entry name" value="SHORT-CHAIN DEHYDROGENASES/REDUCTASES FAMILY MEMBER"/>
    <property type="match status" value="1"/>
</dbReference>
<protein>
    <submittedName>
        <fullName evidence="3">1,6-dihydroxycyclohexa-2,4-diene-1-carboxylate dehydrogenase</fullName>
        <ecNumber evidence="3">1.3.1.25</ecNumber>
    </submittedName>
</protein>
<evidence type="ECO:0000313" key="4">
    <source>
        <dbReference type="Proteomes" id="UP000319255"/>
    </source>
</evidence>
<dbReference type="PRINTS" id="PR00081">
    <property type="entry name" value="GDHRDH"/>
</dbReference>
<accession>A0A501WHW9</accession>
<comment type="caution">
    <text evidence="3">The sequence shown here is derived from an EMBL/GenBank/DDBJ whole genome shotgun (WGS) entry which is preliminary data.</text>
</comment>
<dbReference type="Gene3D" id="3.40.50.720">
    <property type="entry name" value="NAD(P)-binding Rossmann-like Domain"/>
    <property type="match status" value="1"/>
</dbReference>
<dbReference type="PRINTS" id="PR00080">
    <property type="entry name" value="SDRFAMILY"/>
</dbReference>
<proteinExistence type="inferred from homology"/>
<dbReference type="SUPFAM" id="SSF51735">
    <property type="entry name" value="NAD(P)-binding Rossmann-fold domains"/>
    <property type="match status" value="1"/>
</dbReference>
<dbReference type="PROSITE" id="PS00061">
    <property type="entry name" value="ADH_SHORT"/>
    <property type="match status" value="1"/>
</dbReference>
<evidence type="ECO:0000313" key="3">
    <source>
        <dbReference type="EMBL" id="TPE48958.1"/>
    </source>
</evidence>
<dbReference type="EMBL" id="VFRP01000018">
    <property type="protein sequence ID" value="TPE48958.1"/>
    <property type="molecule type" value="Genomic_DNA"/>
</dbReference>
<dbReference type="InterPro" id="IPR036291">
    <property type="entry name" value="NAD(P)-bd_dom_sf"/>
</dbReference>
<evidence type="ECO:0000256" key="2">
    <source>
        <dbReference type="RuleBase" id="RU000363"/>
    </source>
</evidence>
<dbReference type="Proteomes" id="UP000319255">
    <property type="component" value="Unassembled WGS sequence"/>
</dbReference>
<reference evidence="3 4" key="1">
    <citation type="submission" date="2019-06" db="EMBL/GenBank/DDBJ databases">
        <title>A novel bacterium of genus Amaricoccus, isolated from marine sediment.</title>
        <authorList>
            <person name="Huang H."/>
            <person name="Mo K."/>
            <person name="Hu Y."/>
        </authorList>
    </citation>
    <scope>NUCLEOTIDE SEQUENCE [LARGE SCALE GENOMIC DNA]</scope>
    <source>
        <strain evidence="3 4">HB172011</strain>
    </source>
</reference>
<sequence>MTAPAFRTAAAAPGRFAGKALVVTGAAQGIGRRVAERAAAEGGEVLIVDRSPHRDEVVAAIAEAGGVAHAFDADLETWEGCAAAMARAVELRGRIDVLVNNVGGTIWAQPYEQYEPAQIEAEIRRSLFPTLFCCRAALDHMLPAGRGVIVNVSSIATRSLRRVPYAAAKGGVNALTASLAWEVAERGIRVVATAPGGTEAPARKVPRNLARAPSQGTDDSTTSVIVNQTIGSSLMRRYGTLDEQAAPILFLASDEASYITGLTVPVGGGDLG</sequence>
<dbReference type="Pfam" id="PF00106">
    <property type="entry name" value="adh_short"/>
    <property type="match status" value="1"/>
</dbReference>
<dbReference type="InterPro" id="IPR047686">
    <property type="entry name" value="BenD"/>
</dbReference>
<dbReference type="NCBIfam" id="NF040811">
    <property type="entry name" value="BenD"/>
    <property type="match status" value="1"/>
</dbReference>
<evidence type="ECO:0000256" key="1">
    <source>
        <dbReference type="ARBA" id="ARBA00006484"/>
    </source>
</evidence>
<keyword evidence="4" id="KW-1185">Reference proteome</keyword>